<gene>
    <name evidence="1" type="ORF">BG60_33690</name>
</gene>
<evidence type="ECO:0000313" key="2">
    <source>
        <dbReference type="Proteomes" id="UP000027451"/>
    </source>
</evidence>
<name>A0A656QD06_9BURK</name>
<accession>A0A656QD06</accession>
<evidence type="ECO:0000313" key="1">
    <source>
        <dbReference type="EMBL" id="KDR24851.1"/>
    </source>
</evidence>
<protein>
    <submittedName>
        <fullName evidence="1">Uncharacterized protein</fullName>
    </submittedName>
</protein>
<reference evidence="1 2" key="1">
    <citation type="submission" date="2014-03" db="EMBL/GenBank/DDBJ databases">
        <title>Draft Genome Sequences of Four Burkholderia Strains.</title>
        <authorList>
            <person name="Liu X.Y."/>
            <person name="Li C.X."/>
            <person name="Xu J.H."/>
        </authorList>
    </citation>
    <scope>NUCLEOTIDE SEQUENCE [LARGE SCALE GENOMIC DNA]</scope>
    <source>
        <strain evidence="1 2">OP-1</strain>
    </source>
</reference>
<sequence>MLDLAVHWTARPANRVYWPDTGQVVSIFEFRSIAPIDSCPNGCKFGLTHFDAAGFSTTM</sequence>
<proteinExistence type="predicted"/>
<comment type="caution">
    <text evidence="1">The sequence shown here is derived from an EMBL/GenBank/DDBJ whole genome shotgun (WGS) entry which is preliminary data.</text>
</comment>
<dbReference type="AlphaFoldDB" id="A0A656QD06"/>
<organism evidence="1 2">
    <name type="scientific">Caballeronia zhejiangensis</name>
    <dbReference type="NCBI Taxonomy" id="871203"/>
    <lineage>
        <taxon>Bacteria</taxon>
        <taxon>Pseudomonadati</taxon>
        <taxon>Pseudomonadota</taxon>
        <taxon>Betaproteobacteria</taxon>
        <taxon>Burkholderiales</taxon>
        <taxon>Burkholderiaceae</taxon>
        <taxon>Caballeronia</taxon>
    </lineage>
</organism>
<keyword evidence="2" id="KW-1185">Reference proteome</keyword>
<dbReference type="Proteomes" id="UP000027451">
    <property type="component" value="Unassembled WGS sequence"/>
</dbReference>
<dbReference type="EMBL" id="JFHD01000064">
    <property type="protein sequence ID" value="KDR24851.1"/>
    <property type="molecule type" value="Genomic_DNA"/>
</dbReference>